<evidence type="ECO:0000313" key="2">
    <source>
        <dbReference type="Proteomes" id="UP001160148"/>
    </source>
</evidence>
<dbReference type="AlphaFoldDB" id="A0AAV0XXH0"/>
<keyword evidence="2" id="KW-1185">Reference proteome</keyword>
<organism evidence="1 2">
    <name type="scientific">Macrosiphum euphorbiae</name>
    <name type="common">potato aphid</name>
    <dbReference type="NCBI Taxonomy" id="13131"/>
    <lineage>
        <taxon>Eukaryota</taxon>
        <taxon>Metazoa</taxon>
        <taxon>Ecdysozoa</taxon>
        <taxon>Arthropoda</taxon>
        <taxon>Hexapoda</taxon>
        <taxon>Insecta</taxon>
        <taxon>Pterygota</taxon>
        <taxon>Neoptera</taxon>
        <taxon>Paraneoptera</taxon>
        <taxon>Hemiptera</taxon>
        <taxon>Sternorrhyncha</taxon>
        <taxon>Aphidomorpha</taxon>
        <taxon>Aphidoidea</taxon>
        <taxon>Aphididae</taxon>
        <taxon>Macrosiphini</taxon>
        <taxon>Macrosiphum</taxon>
    </lineage>
</organism>
<proteinExistence type="predicted"/>
<sequence length="28" mass="3435">MTWKIRYVCLTADCWSIFHRSYIGFTVH</sequence>
<accession>A0AAV0XXH0</accession>
<dbReference type="Proteomes" id="UP001160148">
    <property type="component" value="Unassembled WGS sequence"/>
</dbReference>
<name>A0AAV0XXH0_9HEMI</name>
<gene>
    <name evidence="1" type="ORF">MEUPH1_LOCUS27068</name>
</gene>
<reference evidence="1 2" key="1">
    <citation type="submission" date="2023-01" db="EMBL/GenBank/DDBJ databases">
        <authorList>
            <person name="Whitehead M."/>
        </authorList>
    </citation>
    <scope>NUCLEOTIDE SEQUENCE [LARGE SCALE GENOMIC DNA]</scope>
</reference>
<protein>
    <submittedName>
        <fullName evidence="1">Uncharacterized protein</fullName>
    </submittedName>
</protein>
<dbReference type="EMBL" id="CARXXK010001085">
    <property type="protein sequence ID" value="CAI6373295.1"/>
    <property type="molecule type" value="Genomic_DNA"/>
</dbReference>
<evidence type="ECO:0000313" key="1">
    <source>
        <dbReference type="EMBL" id="CAI6373295.1"/>
    </source>
</evidence>
<comment type="caution">
    <text evidence="1">The sequence shown here is derived from an EMBL/GenBank/DDBJ whole genome shotgun (WGS) entry which is preliminary data.</text>
</comment>